<reference evidence="1 2" key="1">
    <citation type="journal article" date="2014" name="Int. J. Syst. Evol. Microbiol.">
        <title>Complete genome sequence of Corynebacterium casei LMG S-19264T (=DSM 44701T), isolated from a smear-ripened cheese.</title>
        <authorList>
            <consortium name="US DOE Joint Genome Institute (JGI-PGF)"/>
            <person name="Walter F."/>
            <person name="Albersmeier A."/>
            <person name="Kalinowski J."/>
            <person name="Ruckert C."/>
        </authorList>
    </citation>
    <scope>NUCLEOTIDE SEQUENCE [LARGE SCALE GENOMIC DNA]</scope>
    <source>
        <strain evidence="1 2">CGMCC 1.7286</strain>
    </source>
</reference>
<comment type="caution">
    <text evidence="1">The sequence shown here is derived from an EMBL/GenBank/DDBJ whole genome shotgun (WGS) entry which is preliminary data.</text>
</comment>
<proteinExistence type="predicted"/>
<name>A0A918DPP7_9GAMM</name>
<dbReference type="Proteomes" id="UP000599578">
    <property type="component" value="Unassembled WGS sequence"/>
</dbReference>
<organism evidence="1 2">
    <name type="scientific">Marinobacterium nitratireducens</name>
    <dbReference type="NCBI Taxonomy" id="518897"/>
    <lineage>
        <taxon>Bacteria</taxon>
        <taxon>Pseudomonadati</taxon>
        <taxon>Pseudomonadota</taxon>
        <taxon>Gammaproteobacteria</taxon>
        <taxon>Oceanospirillales</taxon>
        <taxon>Oceanospirillaceae</taxon>
        <taxon>Marinobacterium</taxon>
    </lineage>
</organism>
<evidence type="ECO:0000313" key="1">
    <source>
        <dbReference type="EMBL" id="GGO76742.1"/>
    </source>
</evidence>
<evidence type="ECO:0000313" key="2">
    <source>
        <dbReference type="Proteomes" id="UP000599578"/>
    </source>
</evidence>
<gene>
    <name evidence="1" type="ORF">GCM10011348_04670</name>
</gene>
<accession>A0A918DPP7</accession>
<protein>
    <submittedName>
        <fullName evidence="1">Uncharacterized protein</fullName>
    </submittedName>
</protein>
<dbReference type="RefSeq" id="WP_188857851.1">
    <property type="nucleotide sequence ID" value="NZ_BMLT01000001.1"/>
</dbReference>
<sequence>MKIMIPVLVLIMLFAVASGVAAVGSTLYGYGWQPASSEHLNLYLSGG</sequence>
<dbReference type="EMBL" id="BMLT01000001">
    <property type="protein sequence ID" value="GGO76742.1"/>
    <property type="molecule type" value="Genomic_DNA"/>
</dbReference>
<keyword evidence="2" id="KW-1185">Reference proteome</keyword>
<dbReference type="AlphaFoldDB" id="A0A918DPP7"/>